<evidence type="ECO:0000256" key="2">
    <source>
        <dbReference type="ARBA" id="ARBA00022741"/>
    </source>
</evidence>
<dbReference type="InterPro" id="IPR014729">
    <property type="entry name" value="Rossmann-like_a/b/a_fold"/>
</dbReference>
<keyword evidence="2 8" id="KW-0547">Nucleotide-binding</keyword>
<evidence type="ECO:0000256" key="6">
    <source>
        <dbReference type="ARBA" id="ARBA00023146"/>
    </source>
</evidence>
<dbReference type="Pfam" id="PF00579">
    <property type="entry name" value="tRNA-synt_1b"/>
    <property type="match status" value="1"/>
</dbReference>
<evidence type="ECO:0000256" key="5">
    <source>
        <dbReference type="ARBA" id="ARBA00022917"/>
    </source>
</evidence>
<keyword evidence="12" id="KW-1185">Reference proteome</keyword>
<evidence type="ECO:0000256" key="1">
    <source>
        <dbReference type="ARBA" id="ARBA00022598"/>
    </source>
</evidence>
<dbReference type="CDD" id="cd00805">
    <property type="entry name" value="TyrRS_core"/>
    <property type="match status" value="1"/>
</dbReference>
<dbReference type="PROSITE" id="PS00178">
    <property type="entry name" value="AA_TRNA_LIGASE_I"/>
    <property type="match status" value="1"/>
</dbReference>
<feature type="binding site" evidence="8">
    <location>
        <position position="230"/>
    </location>
    <ligand>
        <name>ATP</name>
        <dbReference type="ChEBI" id="CHEBI:30616"/>
    </ligand>
</feature>
<keyword evidence="3 8" id="KW-0067">ATP-binding</keyword>
<evidence type="ECO:0000256" key="9">
    <source>
        <dbReference type="PROSITE-ProRule" id="PRU00182"/>
    </source>
</evidence>
<dbReference type="NCBIfam" id="TIGR00234">
    <property type="entry name" value="tyrS"/>
    <property type="match status" value="1"/>
</dbReference>
<dbReference type="InterPro" id="IPR002305">
    <property type="entry name" value="aa-tRNA-synth_Ic"/>
</dbReference>
<dbReference type="SUPFAM" id="SSF52374">
    <property type="entry name" value="Nucleotidylyl transferase"/>
    <property type="match status" value="1"/>
</dbReference>
<dbReference type="InterPro" id="IPR024107">
    <property type="entry name" value="Tyr-tRNA-ligase_bac_1"/>
</dbReference>
<dbReference type="InterPro" id="IPR001412">
    <property type="entry name" value="aa-tRNA-synth_I_CS"/>
</dbReference>
<dbReference type="Gene3D" id="1.10.240.10">
    <property type="entry name" value="Tyrosyl-Transfer RNA Synthetase"/>
    <property type="match status" value="1"/>
</dbReference>
<gene>
    <name evidence="8" type="primary">tyrS</name>
    <name evidence="11" type="ORF">QOZ93_001702</name>
</gene>
<keyword evidence="1 8" id="KW-0436">Ligase</keyword>
<dbReference type="Pfam" id="PF22421">
    <property type="entry name" value="SYY_C-terminal"/>
    <property type="match status" value="1"/>
</dbReference>
<comment type="subunit">
    <text evidence="8">Homodimer.</text>
</comment>
<dbReference type="GO" id="GO:0004831">
    <property type="term" value="F:tyrosine-tRNA ligase activity"/>
    <property type="evidence" value="ECO:0007669"/>
    <property type="project" value="UniProtKB-EC"/>
</dbReference>
<comment type="similarity">
    <text evidence="8">Belongs to the class-I aminoacyl-tRNA synthetase family. TyrS type 1 subfamily.</text>
</comment>
<dbReference type="PRINTS" id="PR01040">
    <property type="entry name" value="TRNASYNTHTYR"/>
</dbReference>
<feature type="binding site" evidence="8">
    <location>
        <position position="171"/>
    </location>
    <ligand>
        <name>L-tyrosine</name>
        <dbReference type="ChEBI" id="CHEBI:58315"/>
    </ligand>
</feature>
<evidence type="ECO:0000256" key="3">
    <source>
        <dbReference type="ARBA" id="ARBA00022840"/>
    </source>
</evidence>
<dbReference type="InterPro" id="IPR036986">
    <property type="entry name" value="S4_RNA-bd_sf"/>
</dbReference>
<dbReference type="EC" id="6.1.1.1" evidence="8"/>
<evidence type="ECO:0000256" key="8">
    <source>
        <dbReference type="HAMAP-Rule" id="MF_02006"/>
    </source>
</evidence>
<feature type="short sequence motif" description="'HIGH' region" evidence="8">
    <location>
        <begin position="39"/>
        <end position="48"/>
    </location>
</feature>
<evidence type="ECO:0000313" key="12">
    <source>
        <dbReference type="Proteomes" id="UP001224418"/>
    </source>
</evidence>
<evidence type="ECO:0000256" key="7">
    <source>
        <dbReference type="ARBA" id="ARBA00048248"/>
    </source>
</evidence>
<sequence>MANVYDTLMERGYIKQVTHEEIRDILGEEKVTFYIGFDPTADSLHVGHFIAMMFMAHMQQAGHRPIALVGGGTALIGDPSGRTDMRKMLTKEQIQHNVDSIKKQLSRLIDFSDDKAILVNNADWLLDLNYVEFIRDIGMHFSVNKMLTAECFKQRLEKGLSFLEFNYMLMQGYDFLELNKRYDCMMELGGDDQWSNMLAGADLIRRKEGKRAYAMTCSLLTNSEGKKMGKTANGALWLDPEKTSPYEFYQYWRNVADNDVEKCLSLLTFIPMDEVKRLASLEGSAINEAKKVLAFEVTKLIHGEEEAQKAQAAAEALFGAGGDMSNAPTVNITEDMLNSSVLDILLKGEVIPSKKEGRRLIEQGGLYINDEKITDVNAVFTSENLKDGEALVKKGKKKFYRIILNK</sequence>
<name>A0ABU0JSA6_HATLI</name>
<dbReference type="Proteomes" id="UP001224418">
    <property type="component" value="Unassembled WGS sequence"/>
</dbReference>
<comment type="caution">
    <text evidence="11">The sequence shown here is derived from an EMBL/GenBank/DDBJ whole genome shotgun (WGS) entry which is preliminary data.</text>
</comment>
<feature type="domain" description="Tyrosine--tRNA ligase SYY-like C-terminal" evidence="10">
    <location>
        <begin position="325"/>
        <end position="401"/>
    </location>
</feature>
<keyword evidence="5 8" id="KW-0648">Protein biosynthesis</keyword>
<accession>A0ABU0JSA6</accession>
<evidence type="ECO:0000256" key="4">
    <source>
        <dbReference type="ARBA" id="ARBA00022884"/>
    </source>
</evidence>
<dbReference type="InterPro" id="IPR024088">
    <property type="entry name" value="Tyr-tRNA-ligase_bac-type"/>
</dbReference>
<comment type="catalytic activity">
    <reaction evidence="7 8">
        <text>tRNA(Tyr) + L-tyrosine + ATP = L-tyrosyl-tRNA(Tyr) + AMP + diphosphate + H(+)</text>
        <dbReference type="Rhea" id="RHEA:10220"/>
        <dbReference type="Rhea" id="RHEA-COMP:9706"/>
        <dbReference type="Rhea" id="RHEA-COMP:9707"/>
        <dbReference type="ChEBI" id="CHEBI:15378"/>
        <dbReference type="ChEBI" id="CHEBI:30616"/>
        <dbReference type="ChEBI" id="CHEBI:33019"/>
        <dbReference type="ChEBI" id="CHEBI:58315"/>
        <dbReference type="ChEBI" id="CHEBI:78442"/>
        <dbReference type="ChEBI" id="CHEBI:78536"/>
        <dbReference type="ChEBI" id="CHEBI:456215"/>
        <dbReference type="EC" id="6.1.1.1"/>
    </reaction>
</comment>
<keyword evidence="4 9" id="KW-0694">RNA-binding</keyword>
<dbReference type="Gene3D" id="3.40.50.620">
    <property type="entry name" value="HUPs"/>
    <property type="match status" value="1"/>
</dbReference>
<dbReference type="SUPFAM" id="SSF55174">
    <property type="entry name" value="Alpha-L RNA-binding motif"/>
    <property type="match status" value="1"/>
</dbReference>
<feature type="binding site" evidence="8">
    <location>
        <position position="167"/>
    </location>
    <ligand>
        <name>L-tyrosine</name>
        <dbReference type="ChEBI" id="CHEBI:58315"/>
    </ligand>
</feature>
<protein>
    <recommendedName>
        <fullName evidence="8">Tyrosine--tRNA ligase</fullName>
        <ecNumber evidence="8">6.1.1.1</ecNumber>
    </recommendedName>
    <alternativeName>
        <fullName evidence="8">Tyrosyl-tRNA synthetase</fullName>
        <shortName evidence="8">TyrRS</shortName>
    </alternativeName>
</protein>
<evidence type="ECO:0000259" key="10">
    <source>
        <dbReference type="Pfam" id="PF22421"/>
    </source>
</evidence>
<dbReference type="EMBL" id="JAUSWN010000013">
    <property type="protein sequence ID" value="MDQ0479959.1"/>
    <property type="molecule type" value="Genomic_DNA"/>
</dbReference>
<feature type="binding site" evidence="8">
    <location>
        <position position="34"/>
    </location>
    <ligand>
        <name>L-tyrosine</name>
        <dbReference type="ChEBI" id="CHEBI:58315"/>
    </ligand>
</feature>
<dbReference type="PANTHER" id="PTHR11766:SF0">
    <property type="entry name" value="TYROSINE--TRNA LIGASE, MITOCHONDRIAL"/>
    <property type="match status" value="1"/>
</dbReference>
<dbReference type="PROSITE" id="PS50889">
    <property type="entry name" value="S4"/>
    <property type="match status" value="1"/>
</dbReference>
<proteinExistence type="inferred from homology"/>
<feature type="short sequence motif" description="'KMSKS' region" evidence="8">
    <location>
        <begin position="227"/>
        <end position="231"/>
    </location>
</feature>
<reference evidence="11 12" key="1">
    <citation type="submission" date="2023-07" db="EMBL/GenBank/DDBJ databases">
        <title>Genomic Encyclopedia of Type Strains, Phase IV (KMG-IV): sequencing the most valuable type-strain genomes for metagenomic binning, comparative biology and taxonomic classification.</title>
        <authorList>
            <person name="Goeker M."/>
        </authorList>
    </citation>
    <scope>NUCLEOTIDE SEQUENCE [LARGE SCALE GENOMIC DNA]</scope>
    <source>
        <strain evidence="11 12">DSM 1400</strain>
    </source>
</reference>
<comment type="subcellular location">
    <subcellularLocation>
        <location evidence="8">Cytoplasm</location>
    </subcellularLocation>
</comment>
<dbReference type="RefSeq" id="WP_111940918.1">
    <property type="nucleotide sequence ID" value="NZ_BAAACJ010000030.1"/>
</dbReference>
<comment type="function">
    <text evidence="8">Catalyzes the attachment of tyrosine to tRNA(Tyr) in a two-step reaction: tyrosine is first activated by ATP to form Tyr-AMP and then transferred to the acceptor end of tRNA(Tyr).</text>
</comment>
<dbReference type="InterPro" id="IPR054608">
    <property type="entry name" value="SYY-like_C"/>
</dbReference>
<dbReference type="PANTHER" id="PTHR11766">
    <property type="entry name" value="TYROSYL-TRNA SYNTHETASE"/>
    <property type="match status" value="1"/>
</dbReference>
<keyword evidence="8" id="KW-0963">Cytoplasm</keyword>
<dbReference type="HAMAP" id="MF_02006">
    <property type="entry name" value="Tyr_tRNA_synth_type1"/>
    <property type="match status" value="1"/>
</dbReference>
<dbReference type="InterPro" id="IPR002307">
    <property type="entry name" value="Tyr-tRNA-ligase"/>
</dbReference>
<keyword evidence="6 8" id="KW-0030">Aminoacyl-tRNA synthetase</keyword>
<dbReference type="CDD" id="cd00165">
    <property type="entry name" value="S4"/>
    <property type="match status" value="1"/>
</dbReference>
<organism evidence="11 12">
    <name type="scientific">Hathewaya limosa</name>
    <name type="common">Clostridium limosum</name>
    <dbReference type="NCBI Taxonomy" id="1536"/>
    <lineage>
        <taxon>Bacteria</taxon>
        <taxon>Bacillati</taxon>
        <taxon>Bacillota</taxon>
        <taxon>Clostridia</taxon>
        <taxon>Eubacteriales</taxon>
        <taxon>Clostridiaceae</taxon>
        <taxon>Hathewaya</taxon>
    </lineage>
</organism>
<evidence type="ECO:0000313" key="11">
    <source>
        <dbReference type="EMBL" id="MDQ0479959.1"/>
    </source>
</evidence>
<dbReference type="Gene3D" id="3.10.290.10">
    <property type="entry name" value="RNA-binding S4 domain"/>
    <property type="match status" value="1"/>
</dbReference>